<evidence type="ECO:0000256" key="1">
    <source>
        <dbReference type="ARBA" id="ARBA00023015"/>
    </source>
</evidence>
<sequence>MRRTDKRERLIQAAKTLYTQQGVQSTTLAQVALTADVPSGNLYYHFKTKDALTEAVIAAHGKDILDDLSRFNAERDPRRRLLAFLQGSLATKEQRARHGCPYAALMLELEKISSSAASSAANLLGLQLSWLELQFRALGREDSEKLALHFLAGLQGSYLLSLSRHSTQLLEQQVEQLERWVAELVAGP</sequence>
<evidence type="ECO:0000256" key="2">
    <source>
        <dbReference type="ARBA" id="ARBA00023125"/>
    </source>
</evidence>
<evidence type="ECO:0000259" key="5">
    <source>
        <dbReference type="PROSITE" id="PS50977"/>
    </source>
</evidence>
<dbReference type="EMBL" id="CP003383">
    <property type="protein sequence ID" value="AFZ69626.1"/>
    <property type="molecule type" value="Genomic_DNA"/>
</dbReference>
<dbReference type="InterPro" id="IPR001647">
    <property type="entry name" value="HTH_TetR"/>
</dbReference>
<evidence type="ECO:0000313" key="6">
    <source>
        <dbReference type="EMBL" id="AFZ69626.1"/>
    </source>
</evidence>
<dbReference type="PATRIC" id="fig|937777.3.peg.4311"/>
<dbReference type="Proteomes" id="UP000010467">
    <property type="component" value="Plasmid pDEIPE01"/>
</dbReference>
<dbReference type="SUPFAM" id="SSF48498">
    <property type="entry name" value="Tetracyclin repressor-like, C-terminal domain"/>
    <property type="match status" value="1"/>
</dbReference>
<dbReference type="InterPro" id="IPR009057">
    <property type="entry name" value="Homeodomain-like_sf"/>
</dbReference>
<keyword evidence="2 4" id="KW-0238">DNA-binding</keyword>
<dbReference type="PRINTS" id="PR00455">
    <property type="entry name" value="HTHTETR"/>
</dbReference>
<dbReference type="GO" id="GO:0003677">
    <property type="term" value="F:DNA binding"/>
    <property type="evidence" value="ECO:0007669"/>
    <property type="project" value="UniProtKB-UniRule"/>
</dbReference>
<keyword evidence="7" id="KW-1185">Reference proteome</keyword>
<evidence type="ECO:0000313" key="7">
    <source>
        <dbReference type="Proteomes" id="UP000010467"/>
    </source>
</evidence>
<dbReference type="InterPro" id="IPR036271">
    <property type="entry name" value="Tet_transcr_reg_TetR-rel_C_sf"/>
</dbReference>
<dbReference type="KEGG" id="dpd:Deipe_4283"/>
<keyword evidence="1" id="KW-0805">Transcription regulation</keyword>
<dbReference type="Gene3D" id="1.10.357.10">
    <property type="entry name" value="Tetracycline Repressor, domain 2"/>
    <property type="match status" value="1"/>
</dbReference>
<dbReference type="AlphaFoldDB" id="L0A740"/>
<dbReference type="Pfam" id="PF00440">
    <property type="entry name" value="TetR_N"/>
    <property type="match status" value="1"/>
</dbReference>
<proteinExistence type="predicted"/>
<gene>
    <name evidence="6" type="ordered locus">Deipe_4283</name>
</gene>
<accession>L0A740</accession>
<evidence type="ECO:0000256" key="3">
    <source>
        <dbReference type="ARBA" id="ARBA00023163"/>
    </source>
</evidence>
<geneLocation type="plasmid" evidence="6 7">
    <name>pDEIPE01</name>
</geneLocation>
<feature type="domain" description="HTH tetR-type" evidence="5">
    <location>
        <begin position="4"/>
        <end position="64"/>
    </location>
</feature>
<name>L0A740_DEIPD</name>
<dbReference type="SUPFAM" id="SSF46689">
    <property type="entry name" value="Homeodomain-like"/>
    <property type="match status" value="1"/>
</dbReference>
<organism evidence="6 7">
    <name type="scientific">Deinococcus peraridilitoris (strain DSM 19664 / LMG 22246 / CIP 109416 / KR-200)</name>
    <dbReference type="NCBI Taxonomy" id="937777"/>
    <lineage>
        <taxon>Bacteria</taxon>
        <taxon>Thermotogati</taxon>
        <taxon>Deinococcota</taxon>
        <taxon>Deinococci</taxon>
        <taxon>Deinococcales</taxon>
        <taxon>Deinococcaceae</taxon>
        <taxon>Deinococcus</taxon>
    </lineage>
</organism>
<dbReference type="PANTHER" id="PTHR47506">
    <property type="entry name" value="TRANSCRIPTIONAL REGULATORY PROTEIN"/>
    <property type="match status" value="1"/>
</dbReference>
<protein>
    <submittedName>
        <fullName evidence="6">Transcriptional regulator</fullName>
    </submittedName>
</protein>
<dbReference type="PROSITE" id="PS50977">
    <property type="entry name" value="HTH_TETR_2"/>
    <property type="match status" value="1"/>
</dbReference>
<keyword evidence="6" id="KW-0614">Plasmid</keyword>
<dbReference type="PANTHER" id="PTHR47506:SF3">
    <property type="entry name" value="HTH-TYPE TRANSCRIPTIONAL REGULATOR LMRA"/>
    <property type="match status" value="1"/>
</dbReference>
<keyword evidence="3" id="KW-0804">Transcription</keyword>
<evidence type="ECO:0000256" key="4">
    <source>
        <dbReference type="PROSITE-ProRule" id="PRU00335"/>
    </source>
</evidence>
<dbReference type="HOGENOM" id="CLU_069356_28_1_0"/>
<reference evidence="7" key="1">
    <citation type="submission" date="2012-03" db="EMBL/GenBank/DDBJ databases">
        <title>Complete sequence of plasmid 1 of Deinococcus peraridilitoris DSM 19664.</title>
        <authorList>
            <person name="Lucas S."/>
            <person name="Copeland A."/>
            <person name="Lapidus A."/>
            <person name="Glavina del Rio T."/>
            <person name="Dalin E."/>
            <person name="Tice H."/>
            <person name="Bruce D."/>
            <person name="Goodwin L."/>
            <person name="Pitluck S."/>
            <person name="Peters L."/>
            <person name="Mikhailova N."/>
            <person name="Lu M."/>
            <person name="Kyrpides N."/>
            <person name="Mavromatis K."/>
            <person name="Ivanova N."/>
            <person name="Brettin T."/>
            <person name="Detter J.C."/>
            <person name="Han C."/>
            <person name="Larimer F."/>
            <person name="Land M."/>
            <person name="Hauser L."/>
            <person name="Markowitz V."/>
            <person name="Cheng J.-F."/>
            <person name="Hugenholtz P."/>
            <person name="Woyke T."/>
            <person name="Wu D."/>
            <person name="Pukall R."/>
            <person name="Steenblock K."/>
            <person name="Brambilla E."/>
            <person name="Klenk H.-P."/>
            <person name="Eisen J.A."/>
        </authorList>
    </citation>
    <scope>NUCLEOTIDE SEQUENCE [LARGE SCALE GENOMIC DNA]</scope>
    <source>
        <strain evidence="7">DSM 19664 / LMG 22246 / CIP 109416 / KR-200</strain>
        <plasmid evidence="7">Plasmid pDEIPE01</plasmid>
    </source>
</reference>
<feature type="DNA-binding region" description="H-T-H motif" evidence="4">
    <location>
        <begin position="27"/>
        <end position="46"/>
    </location>
</feature>